<dbReference type="Proteomes" id="UP000602198">
    <property type="component" value="Unassembled WGS sequence"/>
</dbReference>
<name>A0ABS1M9Q4_9NOCA</name>
<dbReference type="EMBL" id="JAERRJ010000008">
    <property type="protein sequence ID" value="MBL1076870.1"/>
    <property type="molecule type" value="Genomic_DNA"/>
</dbReference>
<dbReference type="RefSeq" id="WP_201949463.1">
    <property type="nucleotide sequence ID" value="NZ_JAERRJ010000008.1"/>
</dbReference>
<keyword evidence="1" id="KW-0472">Membrane</keyword>
<organism evidence="2 3">
    <name type="scientific">Nocardia acididurans</name>
    <dbReference type="NCBI Taxonomy" id="2802282"/>
    <lineage>
        <taxon>Bacteria</taxon>
        <taxon>Bacillati</taxon>
        <taxon>Actinomycetota</taxon>
        <taxon>Actinomycetes</taxon>
        <taxon>Mycobacteriales</taxon>
        <taxon>Nocardiaceae</taxon>
        <taxon>Nocardia</taxon>
    </lineage>
</organism>
<protein>
    <recommendedName>
        <fullName evidence="4">UsfY protein</fullName>
    </recommendedName>
</protein>
<evidence type="ECO:0008006" key="4">
    <source>
        <dbReference type="Google" id="ProtNLM"/>
    </source>
</evidence>
<reference evidence="2 3" key="1">
    <citation type="submission" date="2021-01" db="EMBL/GenBank/DDBJ databases">
        <title>WGS of actinomycetes isolated from Thailand.</title>
        <authorList>
            <person name="Thawai C."/>
        </authorList>
    </citation>
    <scope>NUCLEOTIDE SEQUENCE [LARGE SCALE GENOMIC DNA]</scope>
    <source>
        <strain evidence="2 3">LPG 2</strain>
    </source>
</reference>
<accession>A0ABS1M9Q4</accession>
<proteinExistence type="predicted"/>
<keyword evidence="1" id="KW-0812">Transmembrane</keyword>
<evidence type="ECO:0000313" key="2">
    <source>
        <dbReference type="EMBL" id="MBL1076870.1"/>
    </source>
</evidence>
<keyword evidence="3" id="KW-1185">Reference proteome</keyword>
<gene>
    <name evidence="2" type="ORF">JK358_20970</name>
</gene>
<sequence length="110" mass="11825">MTFSNPQSASALRRLRRTHNEFPDHHRTTRNHAGEGIEDGYNIPGIILCALAIIALAATLTAAGYGFEGWVLVGGIATVVLGGAGITWILLEHKRVKAKEGLNLTDQQGH</sequence>
<evidence type="ECO:0000313" key="3">
    <source>
        <dbReference type="Proteomes" id="UP000602198"/>
    </source>
</evidence>
<feature type="transmembrane region" description="Helical" evidence="1">
    <location>
        <begin position="69"/>
        <end position="91"/>
    </location>
</feature>
<keyword evidence="1" id="KW-1133">Transmembrane helix</keyword>
<evidence type="ECO:0000256" key="1">
    <source>
        <dbReference type="SAM" id="Phobius"/>
    </source>
</evidence>
<feature type="transmembrane region" description="Helical" evidence="1">
    <location>
        <begin position="40"/>
        <end position="63"/>
    </location>
</feature>
<comment type="caution">
    <text evidence="2">The sequence shown here is derived from an EMBL/GenBank/DDBJ whole genome shotgun (WGS) entry which is preliminary data.</text>
</comment>